<evidence type="ECO:0000313" key="2">
    <source>
        <dbReference type="EMBL" id="KAK8174023.1"/>
    </source>
</evidence>
<dbReference type="Proteomes" id="UP001456524">
    <property type="component" value="Unassembled WGS sequence"/>
</dbReference>
<accession>A0ABR1Y0C2</accession>
<name>A0ABR1Y0C2_9PEZI</name>
<organism evidence="2 3">
    <name type="scientific">Phyllosticta citrichinensis</name>
    <dbReference type="NCBI Taxonomy" id="1130410"/>
    <lineage>
        <taxon>Eukaryota</taxon>
        <taxon>Fungi</taxon>
        <taxon>Dikarya</taxon>
        <taxon>Ascomycota</taxon>
        <taxon>Pezizomycotina</taxon>
        <taxon>Dothideomycetes</taxon>
        <taxon>Dothideomycetes incertae sedis</taxon>
        <taxon>Botryosphaeriales</taxon>
        <taxon>Phyllostictaceae</taxon>
        <taxon>Phyllosticta</taxon>
    </lineage>
</organism>
<sequence length="382" mass="43296">MLLSTNQRAPVCATPLRPPSAHLHLPTNLDSSPELSKHKSTTMGQPYPRSYDGIPLSDLTPEHGHALQTTIARVLEIEIARTTFAQILDGLPLDNGRQPRPWLHPPVDGKHDVCRGAYDALAAFQNNFSLDMLHFDTKKAQAYQNSSLGSEEFRKHLLEMTAVALHNIGADLFNQADGGLHQVRFEPKSLLGEPTKEQVEEPLEEPTEQWTEIKRPTRPLFYHADYLHWSQYPQGIADCVGYWTENRILGGVVIFDRGESGLEYNDLYIHPIPPARLFAILPRQLQAFAKLGTNVQQEEGKPPLLPLKPQRGAKRLMEWETHRLHILRDEWERLPPRADWRGPVNRWTLDDDVDWLYGLHEAVESGMLPNDTALPPLPPPQG</sequence>
<dbReference type="EMBL" id="JBBWUH010000003">
    <property type="protein sequence ID" value="KAK8174023.1"/>
    <property type="molecule type" value="Genomic_DNA"/>
</dbReference>
<proteinExistence type="predicted"/>
<protein>
    <submittedName>
        <fullName evidence="2">Uncharacterized protein</fullName>
    </submittedName>
</protein>
<comment type="caution">
    <text evidence="2">The sequence shown here is derived from an EMBL/GenBank/DDBJ whole genome shotgun (WGS) entry which is preliminary data.</text>
</comment>
<evidence type="ECO:0000256" key="1">
    <source>
        <dbReference type="SAM" id="MobiDB-lite"/>
    </source>
</evidence>
<keyword evidence="3" id="KW-1185">Reference proteome</keyword>
<feature type="region of interest" description="Disordered" evidence="1">
    <location>
        <begin position="1"/>
        <end position="51"/>
    </location>
</feature>
<reference evidence="2 3" key="1">
    <citation type="journal article" date="2022" name="G3 (Bethesda)">
        <title>Enemy or ally: a genomic approach to elucidate the lifestyle of Phyllosticta citrichinaensis.</title>
        <authorList>
            <person name="Buijs V.A."/>
            <person name="Groenewald J.Z."/>
            <person name="Haridas S."/>
            <person name="LaButti K.M."/>
            <person name="Lipzen A."/>
            <person name="Martin F.M."/>
            <person name="Barry K."/>
            <person name="Grigoriev I.V."/>
            <person name="Crous P.W."/>
            <person name="Seidl M.F."/>
        </authorList>
    </citation>
    <scope>NUCLEOTIDE SEQUENCE [LARGE SCALE GENOMIC DNA]</scope>
    <source>
        <strain evidence="2 3">CBS 129764</strain>
    </source>
</reference>
<gene>
    <name evidence="2" type="ORF">IWX90DRAFT_160506</name>
</gene>
<evidence type="ECO:0000313" key="3">
    <source>
        <dbReference type="Proteomes" id="UP001456524"/>
    </source>
</evidence>